<gene>
    <name evidence="2" type="ORF">GcC1_00987</name>
</gene>
<proteinExistence type="predicted"/>
<sequence length="78" mass="9075">MLWIRLLVVPYIALPLKNLAIQIDLVFWIATNFKRNIAINSDEGMQHLSSKIISPSQSRASPTKINIPFRQILRYCFF</sequence>
<dbReference type="EMBL" id="MCBR01002666">
    <property type="protein sequence ID" value="RKF81389.1"/>
    <property type="molecule type" value="Genomic_DNA"/>
</dbReference>
<dbReference type="AlphaFoldDB" id="A0A420J3L1"/>
<evidence type="ECO:0000256" key="1">
    <source>
        <dbReference type="SAM" id="SignalP"/>
    </source>
</evidence>
<name>A0A420J3L1_9PEZI</name>
<feature type="chain" id="PRO_5019420491" evidence="1">
    <location>
        <begin position="21"/>
        <end position="78"/>
    </location>
</feature>
<evidence type="ECO:0000313" key="2">
    <source>
        <dbReference type="EMBL" id="RKF81389.1"/>
    </source>
</evidence>
<reference evidence="2 3" key="1">
    <citation type="journal article" date="2018" name="BMC Genomics">
        <title>Comparative genome analyses reveal sequence features reflecting distinct modes of host-adaptation between dicot and monocot powdery mildew.</title>
        <authorList>
            <person name="Wu Y."/>
            <person name="Ma X."/>
            <person name="Pan Z."/>
            <person name="Kale S.D."/>
            <person name="Song Y."/>
            <person name="King H."/>
            <person name="Zhang Q."/>
            <person name="Presley C."/>
            <person name="Deng X."/>
            <person name="Wei C.I."/>
            <person name="Xiao S."/>
        </authorList>
    </citation>
    <scope>NUCLEOTIDE SEQUENCE [LARGE SCALE GENOMIC DNA]</scope>
    <source>
        <strain evidence="2">UCSC1</strain>
    </source>
</reference>
<comment type="caution">
    <text evidence="2">The sequence shown here is derived from an EMBL/GenBank/DDBJ whole genome shotgun (WGS) entry which is preliminary data.</text>
</comment>
<organism evidence="2 3">
    <name type="scientific">Golovinomyces cichoracearum</name>
    <dbReference type="NCBI Taxonomy" id="62708"/>
    <lineage>
        <taxon>Eukaryota</taxon>
        <taxon>Fungi</taxon>
        <taxon>Dikarya</taxon>
        <taxon>Ascomycota</taxon>
        <taxon>Pezizomycotina</taxon>
        <taxon>Leotiomycetes</taxon>
        <taxon>Erysiphales</taxon>
        <taxon>Erysiphaceae</taxon>
        <taxon>Golovinomyces</taxon>
    </lineage>
</organism>
<dbReference type="Proteomes" id="UP000285405">
    <property type="component" value="Unassembled WGS sequence"/>
</dbReference>
<keyword evidence="1" id="KW-0732">Signal</keyword>
<feature type="signal peptide" evidence="1">
    <location>
        <begin position="1"/>
        <end position="20"/>
    </location>
</feature>
<protein>
    <submittedName>
        <fullName evidence="2">Uncharacterized protein</fullName>
    </submittedName>
</protein>
<evidence type="ECO:0000313" key="3">
    <source>
        <dbReference type="Proteomes" id="UP000285405"/>
    </source>
</evidence>
<accession>A0A420J3L1</accession>